<comment type="similarity">
    <text evidence="1">Belongs to the universal stress protein A family.</text>
</comment>
<evidence type="ECO:0000313" key="7">
    <source>
        <dbReference type="Proteomes" id="UP001550628"/>
    </source>
</evidence>
<dbReference type="PANTHER" id="PTHR46268:SF27">
    <property type="entry name" value="UNIVERSAL STRESS PROTEIN RV2623"/>
    <property type="match status" value="1"/>
</dbReference>
<evidence type="ECO:0000313" key="6">
    <source>
        <dbReference type="EMBL" id="MEU1952084.1"/>
    </source>
</evidence>
<dbReference type="SUPFAM" id="SSF52402">
    <property type="entry name" value="Adenine nucleotide alpha hydrolases-like"/>
    <property type="match status" value="2"/>
</dbReference>
<evidence type="ECO:0000256" key="3">
    <source>
        <dbReference type="ARBA" id="ARBA00022840"/>
    </source>
</evidence>
<dbReference type="Pfam" id="PF00582">
    <property type="entry name" value="Usp"/>
    <property type="match status" value="2"/>
</dbReference>
<dbReference type="Gene3D" id="3.40.50.620">
    <property type="entry name" value="HUPs"/>
    <property type="match status" value="2"/>
</dbReference>
<accession>A0ABV2WMH8</accession>
<feature type="compositionally biased region" description="Basic and acidic residues" evidence="4">
    <location>
        <begin position="1"/>
        <end position="12"/>
    </location>
</feature>
<feature type="domain" description="UspA" evidence="5">
    <location>
        <begin position="24"/>
        <end position="160"/>
    </location>
</feature>
<proteinExistence type="inferred from homology"/>
<dbReference type="InterPro" id="IPR006016">
    <property type="entry name" value="UspA"/>
</dbReference>
<gene>
    <name evidence="6" type="ORF">ABZ510_09490</name>
</gene>
<evidence type="ECO:0000259" key="5">
    <source>
        <dbReference type="Pfam" id="PF00582"/>
    </source>
</evidence>
<feature type="region of interest" description="Disordered" evidence="4">
    <location>
        <begin position="1"/>
        <end position="22"/>
    </location>
</feature>
<dbReference type="PANTHER" id="PTHR46268">
    <property type="entry name" value="STRESS RESPONSE PROTEIN NHAX"/>
    <property type="match status" value="1"/>
</dbReference>
<name>A0ABV2WMH8_9NOCA</name>
<evidence type="ECO:0000256" key="4">
    <source>
        <dbReference type="SAM" id="MobiDB-lite"/>
    </source>
</evidence>
<dbReference type="RefSeq" id="WP_356953904.1">
    <property type="nucleotide sequence ID" value="NZ_JBEXYG010000002.1"/>
</dbReference>
<comment type="caution">
    <text evidence="6">The sequence shown here is derived from an EMBL/GenBank/DDBJ whole genome shotgun (WGS) entry which is preliminary data.</text>
</comment>
<keyword evidence="3" id="KW-0067">ATP-binding</keyword>
<dbReference type="Proteomes" id="UP001550628">
    <property type="component" value="Unassembled WGS sequence"/>
</dbReference>
<evidence type="ECO:0000256" key="1">
    <source>
        <dbReference type="ARBA" id="ARBA00008791"/>
    </source>
</evidence>
<evidence type="ECO:0000256" key="2">
    <source>
        <dbReference type="ARBA" id="ARBA00022741"/>
    </source>
</evidence>
<dbReference type="InterPro" id="IPR006015">
    <property type="entry name" value="Universal_stress_UspA"/>
</dbReference>
<feature type="domain" description="UspA" evidence="5">
    <location>
        <begin position="175"/>
        <end position="310"/>
    </location>
</feature>
<keyword evidence="7" id="KW-1185">Reference proteome</keyword>
<reference evidence="6 7" key="1">
    <citation type="submission" date="2024-06" db="EMBL/GenBank/DDBJ databases">
        <title>The Natural Products Discovery Center: Release of the First 8490 Sequenced Strains for Exploring Actinobacteria Biosynthetic Diversity.</title>
        <authorList>
            <person name="Kalkreuter E."/>
            <person name="Kautsar S.A."/>
            <person name="Yang D."/>
            <person name="Bader C.D."/>
            <person name="Teijaro C.N."/>
            <person name="Fluegel L."/>
            <person name="Davis C.M."/>
            <person name="Simpson J.R."/>
            <person name="Lauterbach L."/>
            <person name="Steele A.D."/>
            <person name="Gui C."/>
            <person name="Meng S."/>
            <person name="Li G."/>
            <person name="Viehrig K."/>
            <person name="Ye F."/>
            <person name="Su P."/>
            <person name="Kiefer A.F."/>
            <person name="Nichols A."/>
            <person name="Cepeda A.J."/>
            <person name="Yan W."/>
            <person name="Fan B."/>
            <person name="Jiang Y."/>
            <person name="Adhikari A."/>
            <person name="Zheng C.-J."/>
            <person name="Schuster L."/>
            <person name="Cowan T.M."/>
            <person name="Smanski M.J."/>
            <person name="Chevrette M.G."/>
            <person name="De Carvalho L.P.S."/>
            <person name="Shen B."/>
        </authorList>
    </citation>
    <scope>NUCLEOTIDE SEQUENCE [LARGE SCALE GENOMIC DNA]</scope>
    <source>
        <strain evidence="6 7">NPDC019708</strain>
    </source>
</reference>
<dbReference type="EMBL" id="JBEYBF010000004">
    <property type="protein sequence ID" value="MEU1952084.1"/>
    <property type="molecule type" value="Genomic_DNA"/>
</dbReference>
<keyword evidence="2" id="KW-0547">Nucleotide-binding</keyword>
<dbReference type="InterPro" id="IPR014729">
    <property type="entry name" value="Rossmann-like_a/b/a_fold"/>
</dbReference>
<organism evidence="6 7">
    <name type="scientific">Nocardia rhamnosiphila</name>
    <dbReference type="NCBI Taxonomy" id="426716"/>
    <lineage>
        <taxon>Bacteria</taxon>
        <taxon>Bacillati</taxon>
        <taxon>Actinomycetota</taxon>
        <taxon>Actinomycetes</taxon>
        <taxon>Mycobacteriales</taxon>
        <taxon>Nocardiaceae</taxon>
        <taxon>Nocardia</taxon>
    </lineage>
</organism>
<protein>
    <submittedName>
        <fullName evidence="6">Universal stress protein</fullName>
    </submittedName>
</protein>
<dbReference type="PRINTS" id="PR01438">
    <property type="entry name" value="UNVRSLSTRESS"/>
</dbReference>
<sequence length="313" mass="33512">MNRVGETQREPEPVDDVPSPRPGQIVVGVDGSEASDLAVRWASETAAHRHRVLRIVHGYNLRAARAVRRVHDAVKPPVVDTLRRRGAELLAAAREEALRIDPSLPVETELSEESAARRLIDLSATADLTVLGASGHGSTLTHLGSTLLSVVAHGHGHVVVACCATPGRPTHRHGPVVVGLDGSPCSAAAAAAAFAEADARGADLIALHTWHDLRAHWFAGMPDMIEDPPIAEAADAELRSWLTDWMEKYPGVRVTRRTYLAGPDLHLIQWSESAQLIVVGSRGRGGFRGLLLGSKSNIVVQRAHCPVLVAHTT</sequence>